<sequence length="314" mass="33266">MNEGALNIARFGLTALQNLGFAVLVGTLLSDSWLKRKPSAWQAGVTEILGRTFRIAAIVVVAASALYFWIHCALMAETSLLEAWPAVLSMLRSTEFGYAWAVATVLMLVVAALSFVSWETQSPGLRAALWVGVAGTALARSHGGHPVDAGAFSLPVWVDWMHLLAISTWVGLVYVAACVAGPQILEVPPAERPNGADYVQTLSNAATYALVVLVFTGAYSGWRSVGMPANLLGAIYGKLLLLKLAFVLVAAALGGHNRFFEMPVLLASLKQPGEFDGLRVGRRFVSVLRIEAVVLAAVLLVAAVLVASALPGTE</sequence>
<evidence type="ECO:0000256" key="3">
    <source>
        <dbReference type="ARBA" id="ARBA00022692"/>
    </source>
</evidence>
<feature type="transmembrane region" description="Helical" evidence="6">
    <location>
        <begin position="160"/>
        <end position="181"/>
    </location>
</feature>
<evidence type="ECO:0000256" key="6">
    <source>
        <dbReference type="SAM" id="Phobius"/>
    </source>
</evidence>
<dbReference type="PANTHER" id="PTHR34820:SF4">
    <property type="entry name" value="INNER MEMBRANE PROTEIN YEBZ"/>
    <property type="match status" value="1"/>
</dbReference>
<dbReference type="InterPro" id="IPR032694">
    <property type="entry name" value="CopC/D"/>
</dbReference>
<evidence type="ECO:0000259" key="7">
    <source>
        <dbReference type="Pfam" id="PF05425"/>
    </source>
</evidence>
<evidence type="ECO:0000313" key="9">
    <source>
        <dbReference type="Proteomes" id="UP001189663"/>
    </source>
</evidence>
<name>A0ABC8QJQ4_9RALS</name>
<dbReference type="AlphaFoldDB" id="A0ABC8QJQ4"/>
<evidence type="ECO:0000256" key="1">
    <source>
        <dbReference type="ARBA" id="ARBA00004651"/>
    </source>
</evidence>
<evidence type="ECO:0000313" key="8">
    <source>
        <dbReference type="EMBL" id="CAJ0801436.1"/>
    </source>
</evidence>
<feature type="domain" description="Copper resistance protein D" evidence="7">
    <location>
        <begin position="199"/>
        <end position="305"/>
    </location>
</feature>
<dbReference type="PANTHER" id="PTHR34820">
    <property type="entry name" value="INNER MEMBRANE PROTEIN YEBZ"/>
    <property type="match status" value="1"/>
</dbReference>
<comment type="subcellular location">
    <subcellularLocation>
        <location evidence="1">Cell membrane</location>
        <topology evidence="1">Multi-pass membrane protein</topology>
    </subcellularLocation>
</comment>
<feature type="transmembrane region" description="Helical" evidence="6">
    <location>
        <begin position="96"/>
        <end position="116"/>
    </location>
</feature>
<dbReference type="Proteomes" id="UP001189663">
    <property type="component" value="Unassembled WGS sequence"/>
</dbReference>
<organism evidence="8 9">
    <name type="scientific">Ralstonia holmesii</name>
    <dbReference type="NCBI Taxonomy" id="3058602"/>
    <lineage>
        <taxon>Bacteria</taxon>
        <taxon>Pseudomonadati</taxon>
        <taxon>Pseudomonadota</taxon>
        <taxon>Betaproteobacteria</taxon>
        <taxon>Burkholderiales</taxon>
        <taxon>Burkholderiaceae</taxon>
        <taxon>Ralstonia</taxon>
    </lineage>
</organism>
<feature type="transmembrane region" description="Helical" evidence="6">
    <location>
        <begin position="292"/>
        <end position="310"/>
    </location>
</feature>
<dbReference type="RefSeq" id="WP_024977716.1">
    <property type="nucleotide sequence ID" value="NZ_CATVZT010000005.1"/>
</dbReference>
<keyword evidence="3 6" id="KW-0812">Transmembrane</keyword>
<dbReference type="GO" id="GO:0005886">
    <property type="term" value="C:plasma membrane"/>
    <property type="evidence" value="ECO:0007669"/>
    <property type="project" value="UniProtKB-SubCell"/>
</dbReference>
<keyword evidence="4 6" id="KW-1133">Transmembrane helix</keyword>
<dbReference type="EMBL" id="CATZAT010000010">
    <property type="protein sequence ID" value="CAJ0801436.1"/>
    <property type="molecule type" value="Genomic_DNA"/>
</dbReference>
<proteinExistence type="predicted"/>
<feature type="transmembrane region" description="Helical" evidence="6">
    <location>
        <begin position="234"/>
        <end position="253"/>
    </location>
</feature>
<keyword evidence="2" id="KW-1003">Cell membrane</keyword>
<feature type="transmembrane region" description="Helical" evidence="6">
    <location>
        <begin position="202"/>
        <end position="222"/>
    </location>
</feature>
<protein>
    <recommendedName>
        <fullName evidence="7">Copper resistance protein D domain-containing protein</fullName>
    </recommendedName>
</protein>
<feature type="transmembrane region" description="Helical" evidence="6">
    <location>
        <begin position="55"/>
        <end position="76"/>
    </location>
</feature>
<dbReference type="Pfam" id="PF05425">
    <property type="entry name" value="CopD"/>
    <property type="match status" value="1"/>
</dbReference>
<feature type="transmembrane region" description="Helical" evidence="6">
    <location>
        <begin position="15"/>
        <end position="34"/>
    </location>
</feature>
<comment type="caution">
    <text evidence="8">The sequence shown here is derived from an EMBL/GenBank/DDBJ whole genome shotgun (WGS) entry which is preliminary data.</text>
</comment>
<reference evidence="8 9" key="1">
    <citation type="submission" date="2023-07" db="EMBL/GenBank/DDBJ databases">
        <authorList>
            <person name="Peeters C."/>
        </authorList>
    </citation>
    <scope>NUCLEOTIDE SEQUENCE [LARGE SCALE GENOMIC DNA]</scope>
    <source>
        <strain evidence="8 9">LMG 18096</strain>
    </source>
</reference>
<dbReference type="InterPro" id="IPR008457">
    <property type="entry name" value="Cu-R_CopD_dom"/>
</dbReference>
<gene>
    <name evidence="8" type="ORF">LMG18096_03982</name>
</gene>
<evidence type="ECO:0000256" key="5">
    <source>
        <dbReference type="ARBA" id="ARBA00023136"/>
    </source>
</evidence>
<keyword evidence="5 6" id="KW-0472">Membrane</keyword>
<evidence type="ECO:0000256" key="2">
    <source>
        <dbReference type="ARBA" id="ARBA00022475"/>
    </source>
</evidence>
<accession>A0ABC8QJQ4</accession>
<keyword evidence="9" id="KW-1185">Reference proteome</keyword>
<evidence type="ECO:0000256" key="4">
    <source>
        <dbReference type="ARBA" id="ARBA00022989"/>
    </source>
</evidence>